<dbReference type="Gene3D" id="3.30.65.10">
    <property type="entry name" value="Bacterial Topoisomerase I, domain 1"/>
    <property type="match status" value="1"/>
</dbReference>
<proteinExistence type="predicted"/>
<feature type="domain" description="DNA topoisomerase type IA zn finger" evidence="2">
    <location>
        <begin position="246"/>
        <end position="283"/>
    </location>
</feature>
<evidence type="ECO:0000313" key="5">
    <source>
        <dbReference type="Proteomes" id="UP001197609"/>
    </source>
</evidence>
<dbReference type="InterPro" id="IPR011335">
    <property type="entry name" value="Restrct_endonuc-II-like"/>
</dbReference>
<sequence length="286" mass="30835">MARRNDSILTLLVQYPWWVSVVLAGTAYVVLTFLIPWLTPSIASPILRGLLGGAPLLAPLLALVLLVPTSLAAIRAWRQRRLLDAQQDLTSIRALSWREFEALVAEAYRRQGYTVTHIGGDGPDGGVDLTLKKDGNCLIVQCKQWRADKVGVQVVREIFGVMTAQRAQGAVIITSGLFTQEAKTFASGKPIDLVEGQQLADLVRSVQVRPSPPPLYAVAGADTAQETGVARTAAASEPPKANLKTSCPQCGAATVLRTAQRGAHTGERFWGCSRFPVCRATIPYGH</sequence>
<keyword evidence="4" id="KW-0255">Endonuclease</keyword>
<evidence type="ECO:0000259" key="2">
    <source>
        <dbReference type="Pfam" id="PF01396"/>
    </source>
</evidence>
<dbReference type="GO" id="GO:0006265">
    <property type="term" value="P:DNA topological change"/>
    <property type="evidence" value="ECO:0007669"/>
    <property type="project" value="InterPro"/>
</dbReference>
<comment type="caution">
    <text evidence="4">The sequence shown here is derived from an EMBL/GenBank/DDBJ whole genome shotgun (WGS) entry which is preliminary data.</text>
</comment>
<keyword evidence="4" id="KW-0378">Hydrolase</keyword>
<reference evidence="4 5" key="1">
    <citation type="journal article" date="2021" name="bioRxiv">
        <title>Unraveling nitrogen, sulfur and carbon metabolic pathways and microbial community transcriptional responses to substrate deprivation and toxicity stresses in a bioreactor mimicking anoxic brackish coastal sediment conditions.</title>
        <authorList>
            <person name="Martins P.D."/>
            <person name="Echeveste M.J."/>
            <person name="Arshad A."/>
            <person name="Kurth J."/>
            <person name="Ouboter H."/>
            <person name="Jetten M.S.M."/>
            <person name="Welte C.U."/>
        </authorList>
    </citation>
    <scope>NUCLEOTIDE SEQUENCE [LARGE SCALE GENOMIC DNA]</scope>
    <source>
        <strain evidence="4">MAG_38</strain>
    </source>
</reference>
<dbReference type="InterPro" id="IPR011856">
    <property type="entry name" value="tRNA_endonuc-like_dom_sf"/>
</dbReference>
<dbReference type="InterPro" id="IPR052906">
    <property type="entry name" value="Type_IV_Methyl-Rstrct_Enzyme"/>
</dbReference>
<dbReference type="GO" id="GO:0009307">
    <property type="term" value="P:DNA restriction-modification system"/>
    <property type="evidence" value="ECO:0007669"/>
    <property type="project" value="InterPro"/>
</dbReference>
<dbReference type="EC" id="3.1.21.-" evidence="4"/>
<dbReference type="GO" id="GO:0003677">
    <property type="term" value="F:DNA binding"/>
    <property type="evidence" value="ECO:0007669"/>
    <property type="project" value="InterPro"/>
</dbReference>
<dbReference type="GO" id="GO:0003916">
    <property type="term" value="F:DNA topoisomerase activity"/>
    <property type="evidence" value="ECO:0007669"/>
    <property type="project" value="InterPro"/>
</dbReference>
<feature type="transmembrane region" description="Helical" evidence="1">
    <location>
        <begin position="50"/>
        <end position="74"/>
    </location>
</feature>
<feature type="domain" description="Restriction endonuclease type IV Mrr" evidence="3">
    <location>
        <begin position="92"/>
        <end position="202"/>
    </location>
</feature>
<name>A0AAJ1AKK7_9BACT</name>
<dbReference type="Pfam" id="PF04471">
    <property type="entry name" value="Mrr_cat"/>
    <property type="match status" value="1"/>
</dbReference>
<dbReference type="GO" id="GO:0015666">
    <property type="term" value="F:restriction endodeoxyribonuclease activity"/>
    <property type="evidence" value="ECO:0007669"/>
    <property type="project" value="TreeGrafter"/>
</dbReference>
<keyword evidence="1" id="KW-1133">Transmembrane helix</keyword>
<dbReference type="SUPFAM" id="SSF52980">
    <property type="entry name" value="Restriction endonuclease-like"/>
    <property type="match status" value="1"/>
</dbReference>
<dbReference type="PANTHER" id="PTHR30015:SF7">
    <property type="entry name" value="TYPE IV METHYL-DIRECTED RESTRICTION ENZYME ECOKMRR"/>
    <property type="match status" value="1"/>
</dbReference>
<organism evidence="4 5">
    <name type="scientific">Candidatus Methylomirabilis tolerans</name>
    <dbReference type="NCBI Taxonomy" id="3123416"/>
    <lineage>
        <taxon>Bacteria</taxon>
        <taxon>Candidatus Methylomirabilota</taxon>
        <taxon>Candidatus Methylomirabilia</taxon>
        <taxon>Candidatus Methylomirabilales</taxon>
        <taxon>Candidatus Methylomirabilaceae</taxon>
        <taxon>Candidatus Methylomirabilis</taxon>
    </lineage>
</organism>
<dbReference type="GO" id="GO:0005694">
    <property type="term" value="C:chromosome"/>
    <property type="evidence" value="ECO:0007669"/>
    <property type="project" value="InterPro"/>
</dbReference>
<dbReference type="EMBL" id="JAIOIU010000085">
    <property type="protein sequence ID" value="MBZ0159887.1"/>
    <property type="molecule type" value="Genomic_DNA"/>
</dbReference>
<dbReference type="Pfam" id="PF01396">
    <property type="entry name" value="Zn_ribbon_Top1"/>
    <property type="match status" value="1"/>
</dbReference>
<dbReference type="Proteomes" id="UP001197609">
    <property type="component" value="Unassembled WGS sequence"/>
</dbReference>
<dbReference type="Gene3D" id="3.40.1350.10">
    <property type="match status" value="1"/>
</dbReference>
<dbReference type="InterPro" id="IPR007560">
    <property type="entry name" value="Restrct_endonuc_IV_Mrr"/>
</dbReference>
<gene>
    <name evidence="4" type="ORF">K8G79_07115</name>
</gene>
<dbReference type="PANTHER" id="PTHR30015">
    <property type="entry name" value="MRR RESTRICTION SYSTEM PROTEIN"/>
    <property type="match status" value="1"/>
</dbReference>
<keyword evidence="1" id="KW-0472">Membrane</keyword>
<keyword evidence="4" id="KW-0540">Nuclease</keyword>
<dbReference type="AlphaFoldDB" id="A0AAJ1AKK7"/>
<protein>
    <submittedName>
        <fullName evidence="4">Restriction endonuclease</fullName>
        <ecNumber evidence="4">3.1.21.-</ecNumber>
    </submittedName>
</protein>
<dbReference type="InterPro" id="IPR013498">
    <property type="entry name" value="Topo_IA_Znf"/>
</dbReference>
<evidence type="ECO:0000313" key="4">
    <source>
        <dbReference type="EMBL" id="MBZ0159887.1"/>
    </source>
</evidence>
<dbReference type="SUPFAM" id="SSF57783">
    <property type="entry name" value="Zinc beta-ribbon"/>
    <property type="match status" value="1"/>
</dbReference>
<evidence type="ECO:0000259" key="3">
    <source>
        <dbReference type="Pfam" id="PF04471"/>
    </source>
</evidence>
<evidence type="ECO:0000256" key="1">
    <source>
        <dbReference type="SAM" id="Phobius"/>
    </source>
</evidence>
<feature type="transmembrane region" description="Helical" evidence="1">
    <location>
        <begin position="12"/>
        <end position="38"/>
    </location>
</feature>
<keyword evidence="1" id="KW-0812">Transmembrane</keyword>
<accession>A0AAJ1AKK7</accession>